<proteinExistence type="predicted"/>
<dbReference type="NCBIfam" id="NF038403">
    <property type="entry name" value="perm_prefix_1"/>
    <property type="match status" value="1"/>
</dbReference>
<dbReference type="GO" id="GO:0032153">
    <property type="term" value="C:cell division site"/>
    <property type="evidence" value="ECO:0007669"/>
    <property type="project" value="TreeGrafter"/>
</dbReference>
<keyword evidence="2" id="KW-0812">Transmembrane</keyword>
<dbReference type="eggNOG" id="COG0772">
    <property type="taxonomic scope" value="Bacteria"/>
</dbReference>
<gene>
    <name evidence="6" type="ORF">K1I37_03915</name>
</gene>
<dbReference type="GO" id="GO:0008360">
    <property type="term" value="P:regulation of cell shape"/>
    <property type="evidence" value="ECO:0007669"/>
    <property type="project" value="UniProtKB-KW"/>
</dbReference>
<protein>
    <submittedName>
        <fullName evidence="6">Permease prefix domain 1-containing protein</fullName>
    </submittedName>
</protein>
<dbReference type="STRING" id="1356854.N007_11690"/>
<dbReference type="PANTHER" id="PTHR30474:SF1">
    <property type="entry name" value="PEPTIDOGLYCAN GLYCOSYLTRANSFERASE MRDB"/>
    <property type="match status" value="1"/>
</dbReference>
<dbReference type="EMBL" id="CP080467">
    <property type="protein sequence ID" value="UNO49692.1"/>
    <property type="molecule type" value="Genomic_DNA"/>
</dbReference>
<evidence type="ECO:0000256" key="4">
    <source>
        <dbReference type="ARBA" id="ARBA00022989"/>
    </source>
</evidence>
<dbReference type="GO" id="GO:0005886">
    <property type="term" value="C:plasma membrane"/>
    <property type="evidence" value="ECO:0007669"/>
    <property type="project" value="TreeGrafter"/>
</dbReference>
<evidence type="ECO:0000313" key="6">
    <source>
        <dbReference type="EMBL" id="UNO49692.1"/>
    </source>
</evidence>
<dbReference type="GO" id="GO:0051301">
    <property type="term" value="P:cell division"/>
    <property type="evidence" value="ECO:0007669"/>
    <property type="project" value="InterPro"/>
</dbReference>
<dbReference type="Proteomes" id="UP000829401">
    <property type="component" value="Chromosome"/>
</dbReference>
<evidence type="ECO:0000256" key="1">
    <source>
        <dbReference type="ARBA" id="ARBA00004141"/>
    </source>
</evidence>
<dbReference type="Pfam" id="PF01098">
    <property type="entry name" value="FTSW_RODA_SPOVE"/>
    <property type="match status" value="1"/>
</dbReference>
<keyword evidence="3" id="KW-0133">Cell shape</keyword>
<dbReference type="InterPro" id="IPR047928">
    <property type="entry name" value="Perm_prefix_1"/>
</dbReference>
<evidence type="ECO:0000256" key="2">
    <source>
        <dbReference type="ARBA" id="ARBA00022692"/>
    </source>
</evidence>
<organism evidence="6 7">
    <name type="scientific">Alicyclobacillus acidoterrestris (strain ATCC 49025 / DSM 3922 / CIP 106132 / NCIMB 13137 / GD3B)</name>
    <dbReference type="NCBI Taxonomy" id="1356854"/>
    <lineage>
        <taxon>Bacteria</taxon>
        <taxon>Bacillati</taxon>
        <taxon>Bacillota</taxon>
        <taxon>Bacilli</taxon>
        <taxon>Bacillales</taxon>
        <taxon>Alicyclobacillaceae</taxon>
        <taxon>Alicyclobacillus</taxon>
    </lineage>
</organism>
<dbReference type="KEGG" id="aaco:K1I37_03915"/>
<keyword evidence="5" id="KW-0472">Membrane</keyword>
<dbReference type="OrthoDB" id="2192428at2"/>
<dbReference type="AlphaFoldDB" id="T0BTQ1"/>
<keyword evidence="4" id="KW-1133">Transmembrane helix</keyword>
<evidence type="ECO:0000256" key="5">
    <source>
        <dbReference type="ARBA" id="ARBA00023136"/>
    </source>
</evidence>
<accession>A0A9E6ZG10</accession>
<accession>T0BTQ1</accession>
<evidence type="ECO:0000256" key="3">
    <source>
        <dbReference type="ARBA" id="ARBA00022960"/>
    </source>
</evidence>
<sequence>MGKVPHLELETYIRDVCQKVRNREAHRLIREDITYHFIEAYEEELAGGLSEQEAVTRALARLGPPDELGIAFQQIHRRRVDWLSLCWLGFLCIFGAIVTLYTLRDMPTGPQSELTLWRSVFVDVIGVALGMLFFFVSPRYLRKSMPAVLAVVFVPMLATVAFGWSDVRVNGPKALWGFDVFGVAPYALAPSLAILLADRRWHVGWRAWVIALVIGGTQLLFGLGRANLSLLILDCAWLIVLLRQGRLLWRVAVIGAVSAAFVGYRMMVVGDLYRFLLERLVVPFHAADHRMDIGYQNYQTQWLVRHAGWFGHGVGVHPYILLSDHGAFAFAELMNLFGWSAGLALGLGTLWFISRLFTRGRRLRHPVARQVFIALMVLLVIQLGYPMLMGLGIFPIFSIQMPLVSGSPLATIPALCAFGLLFNLLKRTEFHSAVRPCTETYDVE</sequence>
<reference evidence="7" key="1">
    <citation type="journal article" date="2022" name="G3 (Bethesda)">
        <title>Unveiling the complete genome sequence of Alicyclobacillus acidoterrestris DSM 3922T, a taint-producing strain.</title>
        <authorList>
            <person name="Leonardo I.C."/>
            <person name="Barreto Crespo M.T."/>
            <person name="Gaspar F.B."/>
        </authorList>
    </citation>
    <scope>NUCLEOTIDE SEQUENCE [LARGE SCALE GENOMIC DNA]</scope>
    <source>
        <strain evidence="7">DSM 3922</strain>
    </source>
</reference>
<name>T0BTQ1_ALIAG</name>
<keyword evidence="7" id="KW-1185">Reference proteome</keyword>
<comment type="subcellular location">
    <subcellularLocation>
        <location evidence="1">Membrane</location>
        <topology evidence="1">Multi-pass membrane protein</topology>
    </subcellularLocation>
</comment>
<dbReference type="PANTHER" id="PTHR30474">
    <property type="entry name" value="CELL CYCLE PROTEIN"/>
    <property type="match status" value="1"/>
</dbReference>
<evidence type="ECO:0000313" key="7">
    <source>
        <dbReference type="Proteomes" id="UP000829401"/>
    </source>
</evidence>
<dbReference type="InterPro" id="IPR001182">
    <property type="entry name" value="FtsW/RodA"/>
</dbReference>
<dbReference type="GO" id="GO:0015648">
    <property type="term" value="F:lipid-linked peptidoglycan transporter activity"/>
    <property type="evidence" value="ECO:0007669"/>
    <property type="project" value="TreeGrafter"/>
</dbReference>
<dbReference type="RefSeq" id="WP_021297386.1">
    <property type="nucleotide sequence ID" value="NZ_AURB01000151.1"/>
</dbReference>